<name>A0ABQ2K4C4_9NOCA</name>
<keyword evidence="4" id="KW-1185">Reference proteome</keyword>
<evidence type="ECO:0000256" key="1">
    <source>
        <dbReference type="SAM" id="SignalP"/>
    </source>
</evidence>
<evidence type="ECO:0000313" key="4">
    <source>
        <dbReference type="Proteomes" id="UP000658127"/>
    </source>
</evidence>
<dbReference type="RefSeq" id="WP_189022569.1">
    <property type="nucleotide sequence ID" value="NZ_BMNE01000001.1"/>
</dbReference>
<sequence length="212" mass="22103">MPQNSSHPQGHGAVAVMTLAALLTVATGCAGTDTDRTTTSTTSSVPLVPSGVSWRSWQGIELPVAVQGPRLIDGAVASDFDRSPAGAALAAIHATVRMSLAPDGQWPHVGQRMLAPGPGRDKWATARAQVSISGPASDSVPSILGYTLTVYTHTEARVEIYSAYADDSVTRNTATVVWAVDGWRLLLPDPVTESPVTAVDSAPADMIPLIRP</sequence>
<feature type="domain" description="DUF8175" evidence="2">
    <location>
        <begin position="34"/>
        <end position="201"/>
    </location>
</feature>
<comment type="caution">
    <text evidence="3">The sequence shown here is derived from an EMBL/GenBank/DDBJ whole genome shotgun (WGS) entry which is preliminary data.</text>
</comment>
<organism evidence="3 4">
    <name type="scientific">Nocardia rhizosphaerihabitans</name>
    <dbReference type="NCBI Taxonomy" id="1691570"/>
    <lineage>
        <taxon>Bacteria</taxon>
        <taxon>Bacillati</taxon>
        <taxon>Actinomycetota</taxon>
        <taxon>Actinomycetes</taxon>
        <taxon>Mycobacteriales</taxon>
        <taxon>Nocardiaceae</taxon>
        <taxon>Nocardia</taxon>
    </lineage>
</organism>
<feature type="chain" id="PRO_5045041569" description="DUF8175 domain-containing protein" evidence="1">
    <location>
        <begin position="31"/>
        <end position="212"/>
    </location>
</feature>
<proteinExistence type="predicted"/>
<protein>
    <recommendedName>
        <fullName evidence="2">DUF8175 domain-containing protein</fullName>
    </recommendedName>
</protein>
<accession>A0ABQ2K4C4</accession>
<reference evidence="4" key="1">
    <citation type="journal article" date="2019" name="Int. J. Syst. Evol. Microbiol.">
        <title>The Global Catalogue of Microorganisms (GCM) 10K type strain sequencing project: providing services to taxonomists for standard genome sequencing and annotation.</title>
        <authorList>
            <consortium name="The Broad Institute Genomics Platform"/>
            <consortium name="The Broad Institute Genome Sequencing Center for Infectious Disease"/>
            <person name="Wu L."/>
            <person name="Ma J."/>
        </authorList>
    </citation>
    <scope>NUCLEOTIDE SEQUENCE [LARGE SCALE GENOMIC DNA]</scope>
    <source>
        <strain evidence="4">CGMCC 4.7329</strain>
    </source>
</reference>
<dbReference type="Proteomes" id="UP000658127">
    <property type="component" value="Unassembled WGS sequence"/>
</dbReference>
<feature type="signal peptide" evidence="1">
    <location>
        <begin position="1"/>
        <end position="30"/>
    </location>
</feature>
<dbReference type="Pfam" id="PF26526">
    <property type="entry name" value="DUF8175"/>
    <property type="match status" value="1"/>
</dbReference>
<dbReference type="EMBL" id="BMNE01000001">
    <property type="protein sequence ID" value="GGN66129.1"/>
    <property type="molecule type" value="Genomic_DNA"/>
</dbReference>
<evidence type="ECO:0000259" key="2">
    <source>
        <dbReference type="Pfam" id="PF26526"/>
    </source>
</evidence>
<dbReference type="InterPro" id="IPR058488">
    <property type="entry name" value="DUF8175"/>
</dbReference>
<gene>
    <name evidence="3" type="ORF">GCM10011610_00760</name>
</gene>
<keyword evidence="1" id="KW-0732">Signal</keyword>
<evidence type="ECO:0000313" key="3">
    <source>
        <dbReference type="EMBL" id="GGN66129.1"/>
    </source>
</evidence>